<dbReference type="PRINTS" id="PR01270">
    <property type="entry name" value="HDASUPER"/>
</dbReference>
<evidence type="ECO:0000259" key="11">
    <source>
        <dbReference type="Pfam" id="PF00850"/>
    </source>
</evidence>
<gene>
    <name evidence="12" type="ORF">CYMTET_17028</name>
</gene>
<feature type="domain" description="Histone deacetylase" evidence="11">
    <location>
        <begin position="481"/>
        <end position="772"/>
    </location>
</feature>
<evidence type="ECO:0000256" key="5">
    <source>
        <dbReference type="ARBA" id="ARBA00022801"/>
    </source>
</evidence>
<feature type="compositionally biased region" description="Basic and acidic residues" evidence="10">
    <location>
        <begin position="118"/>
        <end position="127"/>
    </location>
</feature>
<feature type="compositionally biased region" description="Basic residues" evidence="10">
    <location>
        <begin position="19"/>
        <end position="30"/>
    </location>
</feature>
<dbReference type="EC" id="3.5.1.98" evidence="3"/>
<proteinExistence type="inferred from homology"/>
<dbReference type="Gene3D" id="3.40.800.20">
    <property type="entry name" value="Histone deacetylase domain"/>
    <property type="match status" value="1"/>
</dbReference>
<organism evidence="12 13">
    <name type="scientific">Cymbomonas tetramitiformis</name>
    <dbReference type="NCBI Taxonomy" id="36881"/>
    <lineage>
        <taxon>Eukaryota</taxon>
        <taxon>Viridiplantae</taxon>
        <taxon>Chlorophyta</taxon>
        <taxon>Pyramimonadophyceae</taxon>
        <taxon>Pyramimonadales</taxon>
        <taxon>Pyramimonadaceae</taxon>
        <taxon>Cymbomonas</taxon>
    </lineage>
</organism>
<keyword evidence="5" id="KW-0378">Hydrolase</keyword>
<accession>A0AAE0GAR4</accession>
<sequence>MDSEVEGTSVPPLDVSPASRRKRSVRRPVHKPSNALPSSETLTSAPSDDTPFDDSDLSSPPTESPSSIPSPPYLTRRPPSIDINGSPPETPTGAVPMGISATVDYTRDGTLNPTPDATPEKLDDVAERTPPLDMRSPSSEAMCIQLSGQMKRSLHLRGVQRALDSNPSTSGLPHAVSGVSPSNFAVGYFPATPTGQTPEAKRHMLFRNSEWLSDRNLLEGGEAGGTGGESFETSATEGALRRAASVPKDALSIVGEDEEAMQFEASPSTSENGEDPQPFKSEGSSDAPLGPASPSPLTLASRHFVAPSPLTLASRHFSTSPPKIPTPPPPWHAGSVAVDPGEGLCTAAGSARGAQAAPPLPPSGQLDLSADVTTSLPAEDALPGPSAQAEAPAPLAEAEGLAYVSPTKTSPSAHAPPLSPGYHKHATRRSRSAMGASPTGSHMSPLPTAAPGAVAADGSIQRTGMVYDPAMLDHESGHPNHLEQPGRLKAIYERLVSEGLAFMCKAIPSHEATDEELLTVHSREHLDDVAGGFERSKAEDAGVYEDIYYSAGTHRAARLAAGCTVQATRSVLSGEVANAFAVVRPPGHHAGCCETSGFCFFNNVAVAAMDALRRGSAQRVLIVDWDVHHGNGTQDLLQSNPAILYISLHRYGAGFYPGTGDASEAGIGPGEGYSVNIPWRAKGMGNWDYAAAFEFIVMPIAKAFAPDLVLISAGFDAALGDPLGGMRVTGAGYAQMTADLLELAQGRCVVVLEGGYNEAMIATCVEAVVRVLLGFPAPALSGTRRLKGATEDALRQVLDVHQQYWATLRDPELVQTFKEFFADVAVTPNAANRRDAEKMMGNNLQQNAPRRLRTRQPILSGAKETESEPSGPQDPISLEDLVGGLAPPSLET</sequence>
<evidence type="ECO:0000256" key="2">
    <source>
        <dbReference type="ARBA" id="ARBA00007738"/>
    </source>
</evidence>
<dbReference type="InterPro" id="IPR023801">
    <property type="entry name" value="His_deacetylse_dom"/>
</dbReference>
<dbReference type="GO" id="GO:0141221">
    <property type="term" value="F:histone deacetylase activity, hydrolytic mechanism"/>
    <property type="evidence" value="ECO:0007669"/>
    <property type="project" value="UniProtKB-EC"/>
</dbReference>
<dbReference type="InterPro" id="IPR037138">
    <property type="entry name" value="His_deacetylse_dom_sf"/>
</dbReference>
<dbReference type="GO" id="GO:0040029">
    <property type="term" value="P:epigenetic regulation of gene expression"/>
    <property type="evidence" value="ECO:0007669"/>
    <property type="project" value="TreeGrafter"/>
</dbReference>
<feature type="region of interest" description="Disordered" evidence="10">
    <location>
        <begin position="217"/>
        <end position="246"/>
    </location>
</feature>
<name>A0AAE0GAR4_9CHLO</name>
<dbReference type="GO" id="GO:0000118">
    <property type="term" value="C:histone deacetylase complex"/>
    <property type="evidence" value="ECO:0007669"/>
    <property type="project" value="TreeGrafter"/>
</dbReference>
<dbReference type="Pfam" id="PF00850">
    <property type="entry name" value="Hist_deacetyl"/>
    <property type="match status" value="1"/>
</dbReference>
<dbReference type="PANTHER" id="PTHR10625:SF5">
    <property type="entry name" value="HISTONE DEACETYLASE"/>
    <property type="match status" value="1"/>
</dbReference>
<feature type="region of interest" description="Disordered" evidence="10">
    <location>
        <begin position="1"/>
        <end position="139"/>
    </location>
</feature>
<feature type="compositionally biased region" description="Basic residues" evidence="10">
    <location>
        <begin position="422"/>
        <end position="431"/>
    </location>
</feature>
<comment type="similarity">
    <text evidence="2">Belongs to the histone deacetylase family. HD type 2 subfamily.</text>
</comment>
<keyword evidence="7" id="KW-0805">Transcription regulation</keyword>
<feature type="region of interest" description="Disordered" evidence="10">
    <location>
        <begin position="260"/>
        <end position="300"/>
    </location>
</feature>
<dbReference type="Proteomes" id="UP001190700">
    <property type="component" value="Unassembled WGS sequence"/>
</dbReference>
<comment type="caution">
    <text evidence="12">The sequence shown here is derived from an EMBL/GenBank/DDBJ whole genome shotgun (WGS) entry which is preliminary data.</text>
</comment>
<evidence type="ECO:0000313" key="13">
    <source>
        <dbReference type="Proteomes" id="UP001190700"/>
    </source>
</evidence>
<keyword evidence="9" id="KW-0539">Nucleus</keyword>
<dbReference type="EMBL" id="LGRX02007522">
    <property type="protein sequence ID" value="KAK3274810.1"/>
    <property type="molecule type" value="Genomic_DNA"/>
</dbReference>
<evidence type="ECO:0000256" key="8">
    <source>
        <dbReference type="ARBA" id="ARBA00023163"/>
    </source>
</evidence>
<evidence type="ECO:0000256" key="6">
    <source>
        <dbReference type="ARBA" id="ARBA00022853"/>
    </source>
</evidence>
<dbReference type="InterPro" id="IPR023696">
    <property type="entry name" value="Ureohydrolase_dom_sf"/>
</dbReference>
<evidence type="ECO:0000256" key="1">
    <source>
        <dbReference type="ARBA" id="ARBA00004123"/>
    </source>
</evidence>
<comment type="subcellular location">
    <subcellularLocation>
        <location evidence="1">Nucleus</location>
    </subcellularLocation>
</comment>
<evidence type="ECO:0000256" key="3">
    <source>
        <dbReference type="ARBA" id="ARBA00012111"/>
    </source>
</evidence>
<feature type="compositionally biased region" description="Low complexity" evidence="10">
    <location>
        <begin position="229"/>
        <end position="238"/>
    </location>
</feature>
<dbReference type="AlphaFoldDB" id="A0AAE0GAR4"/>
<dbReference type="InterPro" id="IPR000286">
    <property type="entry name" value="HDACs"/>
</dbReference>
<keyword evidence="6" id="KW-0156">Chromatin regulator</keyword>
<evidence type="ECO:0000256" key="9">
    <source>
        <dbReference type="ARBA" id="ARBA00023242"/>
    </source>
</evidence>
<protein>
    <recommendedName>
        <fullName evidence="3">histone deacetylase</fullName>
        <ecNumber evidence="3">3.5.1.98</ecNumber>
    </recommendedName>
</protein>
<evidence type="ECO:0000256" key="10">
    <source>
        <dbReference type="SAM" id="MobiDB-lite"/>
    </source>
</evidence>
<feature type="region of interest" description="Disordered" evidence="10">
    <location>
        <begin position="406"/>
        <end position="452"/>
    </location>
</feature>
<evidence type="ECO:0000256" key="7">
    <source>
        <dbReference type="ARBA" id="ARBA00023015"/>
    </source>
</evidence>
<feature type="region of interest" description="Disordered" evidence="10">
    <location>
        <begin position="832"/>
        <end position="892"/>
    </location>
</feature>
<keyword evidence="4" id="KW-0678">Repressor</keyword>
<evidence type="ECO:0000256" key="4">
    <source>
        <dbReference type="ARBA" id="ARBA00022491"/>
    </source>
</evidence>
<dbReference type="PANTHER" id="PTHR10625">
    <property type="entry name" value="HISTONE DEACETYLASE HDAC1-RELATED"/>
    <property type="match status" value="1"/>
</dbReference>
<dbReference type="SUPFAM" id="SSF52768">
    <property type="entry name" value="Arginase/deacetylase"/>
    <property type="match status" value="1"/>
</dbReference>
<evidence type="ECO:0000313" key="12">
    <source>
        <dbReference type="EMBL" id="KAK3274810.1"/>
    </source>
</evidence>
<feature type="compositionally biased region" description="Low complexity" evidence="10">
    <location>
        <begin position="58"/>
        <end position="67"/>
    </location>
</feature>
<keyword evidence="8" id="KW-0804">Transcription</keyword>
<feature type="region of interest" description="Disordered" evidence="10">
    <location>
        <begin position="376"/>
        <end position="395"/>
    </location>
</feature>
<feature type="region of interest" description="Disordered" evidence="10">
    <location>
        <begin position="349"/>
        <end position="369"/>
    </location>
</feature>
<feature type="compositionally biased region" description="Polar residues" evidence="10">
    <location>
        <begin position="35"/>
        <end position="47"/>
    </location>
</feature>
<keyword evidence="13" id="KW-1185">Reference proteome</keyword>
<reference evidence="12 13" key="1">
    <citation type="journal article" date="2015" name="Genome Biol. Evol.">
        <title>Comparative Genomics of a Bacterivorous Green Alga Reveals Evolutionary Causalities and Consequences of Phago-Mixotrophic Mode of Nutrition.</title>
        <authorList>
            <person name="Burns J.A."/>
            <person name="Paasch A."/>
            <person name="Narechania A."/>
            <person name="Kim E."/>
        </authorList>
    </citation>
    <scope>NUCLEOTIDE SEQUENCE [LARGE SCALE GENOMIC DNA]</scope>
    <source>
        <strain evidence="12 13">PLY_AMNH</strain>
    </source>
</reference>